<dbReference type="SMART" id="SM00382">
    <property type="entry name" value="AAA"/>
    <property type="match status" value="1"/>
</dbReference>
<protein>
    <submittedName>
        <fullName evidence="9">ABC transporter ATP-binding protein</fullName>
    </submittedName>
</protein>
<name>A0A346B1C7_9FIRM</name>
<dbReference type="GO" id="GO:0005886">
    <property type="term" value="C:plasma membrane"/>
    <property type="evidence" value="ECO:0007669"/>
    <property type="project" value="UniProtKB-SubCell"/>
</dbReference>
<dbReference type="InterPro" id="IPR003439">
    <property type="entry name" value="ABC_transporter-like_ATP-bd"/>
</dbReference>
<reference evidence="9 10" key="1">
    <citation type="submission" date="2018-05" db="EMBL/GenBank/DDBJ databases">
        <title>Complete genome sequence of Megasphaera sp. AJH120T, isolated from the ceca of a chicken.</title>
        <authorList>
            <person name="Maki J."/>
            <person name="Looft T."/>
        </authorList>
    </citation>
    <scope>NUCLEOTIDE SEQUENCE [LARGE SCALE GENOMIC DNA]</scope>
    <source>
        <strain evidence="9 10">AJH120</strain>
    </source>
</reference>
<keyword evidence="6 9" id="KW-0067">ATP-binding</keyword>
<keyword evidence="4" id="KW-1003">Cell membrane</keyword>
<keyword evidence="7" id="KW-0472">Membrane</keyword>
<evidence type="ECO:0000259" key="8">
    <source>
        <dbReference type="PROSITE" id="PS50893"/>
    </source>
</evidence>
<sequence>MKEAVIAYDNVDICYDGRTVVRQATFSLQPGEILGIVGESGSGKSTLLQSAMNLLGPGGAVTQGHIWFQGQDILALSDEGMQRLCGAQMAMVFQDAAASLCPVRTIGSQICEAAAAHLDMGKEEVRRQTLELFARLGFSDGRRVWESYPFELSGGMNQRAALVLVMLLKPALLLADEPTSALDVCAQKQVLDELLYLRDQYGTAIMLVTHDMGVVSRVADYVLVVKDGQIIEYGPAKDVLASPAQAYTKELLAAVPKLRRDRR</sequence>
<organism evidence="9 10">
    <name type="scientific">Megasphaera stantonii</name>
    <dbReference type="NCBI Taxonomy" id="2144175"/>
    <lineage>
        <taxon>Bacteria</taxon>
        <taxon>Bacillati</taxon>
        <taxon>Bacillota</taxon>
        <taxon>Negativicutes</taxon>
        <taxon>Veillonellales</taxon>
        <taxon>Veillonellaceae</taxon>
        <taxon>Megasphaera</taxon>
    </lineage>
</organism>
<dbReference type="CDD" id="cd03257">
    <property type="entry name" value="ABC_NikE_OppD_transporters"/>
    <property type="match status" value="1"/>
</dbReference>
<evidence type="ECO:0000256" key="7">
    <source>
        <dbReference type="ARBA" id="ARBA00023136"/>
    </source>
</evidence>
<dbReference type="Gene3D" id="3.40.50.300">
    <property type="entry name" value="P-loop containing nucleotide triphosphate hydrolases"/>
    <property type="match status" value="1"/>
</dbReference>
<evidence type="ECO:0000256" key="5">
    <source>
        <dbReference type="ARBA" id="ARBA00022741"/>
    </source>
</evidence>
<dbReference type="GO" id="GO:0016887">
    <property type="term" value="F:ATP hydrolysis activity"/>
    <property type="evidence" value="ECO:0007669"/>
    <property type="project" value="InterPro"/>
</dbReference>
<dbReference type="InterPro" id="IPR050388">
    <property type="entry name" value="ABC_Ni/Peptide_Import"/>
</dbReference>
<keyword evidence="3" id="KW-0813">Transport</keyword>
<comment type="subcellular location">
    <subcellularLocation>
        <location evidence="1">Cell membrane</location>
        <topology evidence="1">Peripheral membrane protein</topology>
    </subcellularLocation>
</comment>
<evidence type="ECO:0000256" key="4">
    <source>
        <dbReference type="ARBA" id="ARBA00022475"/>
    </source>
</evidence>
<evidence type="ECO:0000256" key="1">
    <source>
        <dbReference type="ARBA" id="ARBA00004202"/>
    </source>
</evidence>
<dbReference type="KEGG" id="meg:DKB62_10285"/>
<evidence type="ECO:0000256" key="6">
    <source>
        <dbReference type="ARBA" id="ARBA00022840"/>
    </source>
</evidence>
<dbReference type="Proteomes" id="UP000254337">
    <property type="component" value="Chromosome"/>
</dbReference>
<dbReference type="PANTHER" id="PTHR43297">
    <property type="entry name" value="OLIGOPEPTIDE TRANSPORT ATP-BINDING PROTEIN APPD"/>
    <property type="match status" value="1"/>
</dbReference>
<dbReference type="Pfam" id="PF00005">
    <property type="entry name" value="ABC_tran"/>
    <property type="match status" value="1"/>
</dbReference>
<dbReference type="EMBL" id="CP029462">
    <property type="protein sequence ID" value="AXL21920.1"/>
    <property type="molecule type" value="Genomic_DNA"/>
</dbReference>
<gene>
    <name evidence="9" type="ORF">DKB62_10285</name>
</gene>
<comment type="similarity">
    <text evidence="2">Belongs to the ABC transporter superfamily.</text>
</comment>
<dbReference type="AlphaFoldDB" id="A0A346B1C7"/>
<dbReference type="InterPro" id="IPR027417">
    <property type="entry name" value="P-loop_NTPase"/>
</dbReference>
<dbReference type="OrthoDB" id="9802264at2"/>
<dbReference type="GO" id="GO:0005524">
    <property type="term" value="F:ATP binding"/>
    <property type="evidence" value="ECO:0007669"/>
    <property type="project" value="UniProtKB-KW"/>
</dbReference>
<dbReference type="PROSITE" id="PS50893">
    <property type="entry name" value="ABC_TRANSPORTER_2"/>
    <property type="match status" value="1"/>
</dbReference>
<dbReference type="InterPro" id="IPR003593">
    <property type="entry name" value="AAA+_ATPase"/>
</dbReference>
<evidence type="ECO:0000313" key="9">
    <source>
        <dbReference type="EMBL" id="AXL21920.1"/>
    </source>
</evidence>
<evidence type="ECO:0000256" key="3">
    <source>
        <dbReference type="ARBA" id="ARBA00022448"/>
    </source>
</evidence>
<keyword evidence="5" id="KW-0547">Nucleotide-binding</keyword>
<evidence type="ECO:0000313" key="10">
    <source>
        <dbReference type="Proteomes" id="UP000254337"/>
    </source>
</evidence>
<proteinExistence type="inferred from homology"/>
<dbReference type="SUPFAM" id="SSF52540">
    <property type="entry name" value="P-loop containing nucleoside triphosphate hydrolases"/>
    <property type="match status" value="1"/>
</dbReference>
<evidence type="ECO:0000256" key="2">
    <source>
        <dbReference type="ARBA" id="ARBA00005417"/>
    </source>
</evidence>
<dbReference type="PANTHER" id="PTHR43297:SF2">
    <property type="entry name" value="DIPEPTIDE TRANSPORT ATP-BINDING PROTEIN DPPD"/>
    <property type="match status" value="1"/>
</dbReference>
<accession>A0A346B1C7</accession>
<feature type="domain" description="ABC transporter" evidence="8">
    <location>
        <begin position="6"/>
        <end position="252"/>
    </location>
</feature>
<keyword evidence="10" id="KW-1185">Reference proteome</keyword>